<dbReference type="EMBL" id="JALLBG020000178">
    <property type="protein sequence ID" value="KAL3760627.1"/>
    <property type="molecule type" value="Genomic_DNA"/>
</dbReference>
<feature type="transmembrane region" description="Helical" evidence="1">
    <location>
        <begin position="49"/>
        <end position="73"/>
    </location>
</feature>
<reference evidence="2 3" key="1">
    <citation type="submission" date="2024-10" db="EMBL/GenBank/DDBJ databases">
        <title>Updated reference genomes for cyclostephanoid diatoms.</title>
        <authorList>
            <person name="Roberts W.R."/>
            <person name="Alverson A.J."/>
        </authorList>
    </citation>
    <scope>NUCLEOTIDE SEQUENCE [LARGE SCALE GENOMIC DNA]</scope>
    <source>
        <strain evidence="2 3">AJA232-27</strain>
    </source>
</reference>
<organism evidence="2 3">
    <name type="scientific">Discostella pseudostelligera</name>
    <dbReference type="NCBI Taxonomy" id="259834"/>
    <lineage>
        <taxon>Eukaryota</taxon>
        <taxon>Sar</taxon>
        <taxon>Stramenopiles</taxon>
        <taxon>Ochrophyta</taxon>
        <taxon>Bacillariophyta</taxon>
        <taxon>Coscinodiscophyceae</taxon>
        <taxon>Thalassiosirophycidae</taxon>
        <taxon>Stephanodiscales</taxon>
        <taxon>Stephanodiscaceae</taxon>
        <taxon>Discostella</taxon>
    </lineage>
</organism>
<gene>
    <name evidence="2" type="ORF">ACHAWU_002449</name>
</gene>
<name>A0ABD3MEP2_9STRA</name>
<keyword evidence="3" id="KW-1185">Reference proteome</keyword>
<protein>
    <submittedName>
        <fullName evidence="2">Uncharacterized protein</fullName>
    </submittedName>
</protein>
<dbReference type="InterPro" id="IPR010530">
    <property type="entry name" value="B12D"/>
</dbReference>
<evidence type="ECO:0000313" key="3">
    <source>
        <dbReference type="Proteomes" id="UP001530293"/>
    </source>
</evidence>
<keyword evidence="1" id="KW-1133">Transmembrane helix</keyword>
<sequence>MTVLPRARSAAVTTTQRRTMAKESRAHLYTGFPTNMDQLRNNIWLSDPGAYPVIVVLSGAVVFAGSFIAYCALKNPDVRITFGRRQQLVRTWE</sequence>
<evidence type="ECO:0000313" key="2">
    <source>
        <dbReference type="EMBL" id="KAL3760627.1"/>
    </source>
</evidence>
<accession>A0ABD3MEP2</accession>
<keyword evidence="1" id="KW-0812">Transmembrane</keyword>
<dbReference type="Proteomes" id="UP001530293">
    <property type="component" value="Unassembled WGS sequence"/>
</dbReference>
<dbReference type="Pfam" id="PF06522">
    <property type="entry name" value="B12D"/>
    <property type="match status" value="1"/>
</dbReference>
<evidence type="ECO:0000256" key="1">
    <source>
        <dbReference type="SAM" id="Phobius"/>
    </source>
</evidence>
<keyword evidence="1" id="KW-0472">Membrane</keyword>
<dbReference type="AlphaFoldDB" id="A0ABD3MEP2"/>
<comment type="caution">
    <text evidence="2">The sequence shown here is derived from an EMBL/GenBank/DDBJ whole genome shotgun (WGS) entry which is preliminary data.</text>
</comment>
<proteinExistence type="predicted"/>